<dbReference type="CDD" id="cd06257">
    <property type="entry name" value="DnaJ"/>
    <property type="match status" value="1"/>
</dbReference>
<name>A0A670IKB7_PODMU</name>
<dbReference type="GO" id="GO:0051082">
    <property type="term" value="F:unfolded protein binding"/>
    <property type="evidence" value="ECO:0007669"/>
    <property type="project" value="TreeGrafter"/>
</dbReference>
<reference evidence="2" key="3">
    <citation type="submission" date="2025-09" db="UniProtKB">
        <authorList>
            <consortium name="Ensembl"/>
        </authorList>
    </citation>
    <scope>IDENTIFICATION</scope>
</reference>
<dbReference type="InterPro" id="IPR036869">
    <property type="entry name" value="J_dom_sf"/>
</dbReference>
<organism evidence="2 3">
    <name type="scientific">Podarcis muralis</name>
    <name type="common">Wall lizard</name>
    <name type="synonym">Lacerta muralis</name>
    <dbReference type="NCBI Taxonomy" id="64176"/>
    <lineage>
        <taxon>Eukaryota</taxon>
        <taxon>Metazoa</taxon>
        <taxon>Chordata</taxon>
        <taxon>Craniata</taxon>
        <taxon>Vertebrata</taxon>
        <taxon>Euteleostomi</taxon>
        <taxon>Lepidosauria</taxon>
        <taxon>Squamata</taxon>
        <taxon>Bifurcata</taxon>
        <taxon>Unidentata</taxon>
        <taxon>Episquamata</taxon>
        <taxon>Laterata</taxon>
        <taxon>Lacertibaenia</taxon>
        <taxon>Lacertidae</taxon>
        <taxon>Podarcis</taxon>
    </lineage>
</organism>
<dbReference type="Ensembl" id="ENSPMRT00000013300.1">
    <property type="protein sequence ID" value="ENSPMRP00000012455.1"/>
    <property type="gene ID" value="ENSPMRG00000008328.1"/>
</dbReference>
<reference evidence="2" key="2">
    <citation type="submission" date="2025-08" db="UniProtKB">
        <authorList>
            <consortium name="Ensembl"/>
        </authorList>
    </citation>
    <scope>IDENTIFICATION</scope>
</reference>
<feature type="domain" description="J" evidence="1">
    <location>
        <begin position="3"/>
        <end position="61"/>
    </location>
</feature>
<dbReference type="SUPFAM" id="SSF46565">
    <property type="entry name" value="Chaperone J-domain"/>
    <property type="match status" value="1"/>
</dbReference>
<dbReference type="OMA" id="RREAMRW"/>
<evidence type="ECO:0000259" key="1">
    <source>
        <dbReference type="PROSITE" id="PS50076"/>
    </source>
</evidence>
<sequence>MVNYYEVLGVQKTASADNIKKAYRQLALKVHPDKNPGNREPCTLAPLMTSYEPQRLQKYQK</sequence>
<keyword evidence="3" id="KW-1185">Reference proteome</keyword>
<accession>A0A670IKB7</accession>
<proteinExistence type="predicted"/>
<protein>
    <recommendedName>
        <fullName evidence="1">J domain-containing protein</fullName>
    </recommendedName>
</protein>
<dbReference type="GeneTree" id="ENSGT01030000235381"/>
<dbReference type="PANTHER" id="PTHR43948:SF6">
    <property type="entry name" value="DNAJ HOMOLOG SUBFAMILY B MEMBER 6"/>
    <property type="match status" value="1"/>
</dbReference>
<dbReference type="PROSITE" id="PS50076">
    <property type="entry name" value="DNAJ_2"/>
    <property type="match status" value="1"/>
</dbReference>
<dbReference type="GO" id="GO:0051087">
    <property type="term" value="F:protein-folding chaperone binding"/>
    <property type="evidence" value="ECO:0007669"/>
    <property type="project" value="TreeGrafter"/>
</dbReference>
<dbReference type="GO" id="GO:0005634">
    <property type="term" value="C:nucleus"/>
    <property type="evidence" value="ECO:0007669"/>
    <property type="project" value="TreeGrafter"/>
</dbReference>
<reference evidence="2 3" key="1">
    <citation type="journal article" date="2019" name="Proc. Natl. Acad. Sci. U.S.A.">
        <title>Regulatory changes in pterin and carotenoid genes underlie balanced color polymorphisms in the wall lizard.</title>
        <authorList>
            <person name="Andrade P."/>
            <person name="Pinho C."/>
            <person name="Perez I de Lanuza G."/>
            <person name="Afonso S."/>
            <person name="Brejcha J."/>
            <person name="Rubin C.J."/>
            <person name="Wallerman O."/>
            <person name="Pereira P."/>
            <person name="Sabatino S.J."/>
            <person name="Bellati A."/>
            <person name="Pellitteri-Rosa D."/>
            <person name="Bosakova Z."/>
            <person name="Bunikis I."/>
            <person name="Carretero M.A."/>
            <person name="Feiner N."/>
            <person name="Marsik P."/>
            <person name="Pauperio F."/>
            <person name="Salvi D."/>
            <person name="Soler L."/>
            <person name="While G.M."/>
            <person name="Uller T."/>
            <person name="Font E."/>
            <person name="Andersson L."/>
            <person name="Carneiro M."/>
        </authorList>
    </citation>
    <scope>NUCLEOTIDE SEQUENCE</scope>
</reference>
<dbReference type="Proteomes" id="UP000472272">
    <property type="component" value="Chromosome 6"/>
</dbReference>
<dbReference type="InterPro" id="IPR001623">
    <property type="entry name" value="DnaJ_domain"/>
</dbReference>
<dbReference type="PRINTS" id="PR00625">
    <property type="entry name" value="JDOMAIN"/>
</dbReference>
<dbReference type="GO" id="GO:0044183">
    <property type="term" value="F:protein folding chaperone"/>
    <property type="evidence" value="ECO:0007669"/>
    <property type="project" value="TreeGrafter"/>
</dbReference>
<dbReference type="AlphaFoldDB" id="A0A670IKB7"/>
<dbReference type="GO" id="GO:0005737">
    <property type="term" value="C:cytoplasm"/>
    <property type="evidence" value="ECO:0007669"/>
    <property type="project" value="TreeGrafter"/>
</dbReference>
<dbReference type="PANTHER" id="PTHR43948">
    <property type="entry name" value="DNAJ HOMOLOG SUBFAMILY B"/>
    <property type="match status" value="1"/>
</dbReference>
<evidence type="ECO:0000313" key="3">
    <source>
        <dbReference type="Proteomes" id="UP000472272"/>
    </source>
</evidence>
<evidence type="ECO:0000313" key="2">
    <source>
        <dbReference type="Ensembl" id="ENSPMRP00000012455.1"/>
    </source>
</evidence>
<dbReference type="Gene3D" id="1.10.287.110">
    <property type="entry name" value="DnaJ domain"/>
    <property type="match status" value="1"/>
</dbReference>
<dbReference type="Pfam" id="PF00226">
    <property type="entry name" value="DnaJ"/>
    <property type="match status" value="1"/>
</dbReference>
<dbReference type="SMART" id="SM00271">
    <property type="entry name" value="DnaJ"/>
    <property type="match status" value="1"/>
</dbReference>